<keyword evidence="10" id="KW-0830">Ubiquinone</keyword>
<dbReference type="InterPro" id="IPR001133">
    <property type="entry name" value="NADH_UbQ_OxRdtase_chain4L/K"/>
</dbReference>
<dbReference type="EC" id="7.1.1.-" evidence="10"/>
<dbReference type="Gene3D" id="1.10.287.3510">
    <property type="match status" value="1"/>
</dbReference>
<evidence type="ECO:0000256" key="6">
    <source>
        <dbReference type="ARBA" id="ARBA00022719"/>
    </source>
</evidence>
<evidence type="ECO:0000256" key="8">
    <source>
        <dbReference type="ARBA" id="ARBA00022989"/>
    </source>
</evidence>
<evidence type="ECO:0000256" key="3">
    <source>
        <dbReference type="ARBA" id="ARBA00010519"/>
    </source>
</evidence>
<dbReference type="GO" id="GO:0005886">
    <property type="term" value="C:plasma membrane"/>
    <property type="evidence" value="ECO:0007669"/>
    <property type="project" value="UniProtKB-SubCell"/>
</dbReference>
<dbReference type="PANTHER" id="PTHR11434:SF16">
    <property type="entry name" value="NADH-UBIQUINONE OXIDOREDUCTASE CHAIN 4L"/>
    <property type="match status" value="1"/>
</dbReference>
<keyword evidence="5 10" id="KW-0812">Transmembrane</keyword>
<dbReference type="AlphaFoldDB" id="A0A2H0LMC1"/>
<dbReference type="Proteomes" id="UP000230859">
    <property type="component" value="Unassembled WGS sequence"/>
</dbReference>
<feature type="transmembrane region" description="Helical" evidence="10">
    <location>
        <begin position="30"/>
        <end position="50"/>
    </location>
</feature>
<proteinExistence type="inferred from homology"/>
<keyword evidence="8 10" id="KW-1133">Transmembrane helix</keyword>
<feature type="transmembrane region" description="Helical" evidence="10">
    <location>
        <begin position="62"/>
        <end position="86"/>
    </location>
</feature>
<comment type="subcellular location">
    <subcellularLocation>
        <location evidence="10">Cell membrane</location>
        <topology evidence="10">Multi-pass membrane protein</topology>
    </subcellularLocation>
    <subcellularLocation>
        <location evidence="2">Membrane</location>
        <topology evidence="2">Multi-pass membrane protein</topology>
    </subcellularLocation>
</comment>
<keyword evidence="4 10" id="KW-0813">Transport</keyword>
<organism evidence="11 12">
    <name type="scientific">Candidatus Abzuiibacterium crystallinum</name>
    <dbReference type="NCBI Taxonomy" id="1974748"/>
    <lineage>
        <taxon>Bacteria</taxon>
        <taxon>Pseudomonadati</taxon>
        <taxon>Candidatus Omnitrophota</taxon>
        <taxon>Candidatus Abzuiibacterium</taxon>
    </lineage>
</organism>
<comment type="similarity">
    <text evidence="3 10">Belongs to the complex I subunit 4L family.</text>
</comment>
<dbReference type="Pfam" id="PF00420">
    <property type="entry name" value="Oxidored_q2"/>
    <property type="match status" value="1"/>
</dbReference>
<dbReference type="GO" id="GO:0042773">
    <property type="term" value="P:ATP synthesis coupled electron transport"/>
    <property type="evidence" value="ECO:0007669"/>
    <property type="project" value="InterPro"/>
</dbReference>
<keyword evidence="9 10" id="KW-0472">Membrane</keyword>
<dbReference type="PANTHER" id="PTHR11434">
    <property type="entry name" value="NADH-UBIQUINONE OXIDOREDUCTASE SUBUNIT ND4L"/>
    <property type="match status" value="1"/>
</dbReference>
<evidence type="ECO:0000256" key="9">
    <source>
        <dbReference type="ARBA" id="ARBA00023136"/>
    </source>
</evidence>
<comment type="catalytic activity">
    <reaction evidence="10">
        <text>a quinone + NADH + 5 H(+)(in) = a quinol + NAD(+) + 4 H(+)(out)</text>
        <dbReference type="Rhea" id="RHEA:57888"/>
        <dbReference type="ChEBI" id="CHEBI:15378"/>
        <dbReference type="ChEBI" id="CHEBI:24646"/>
        <dbReference type="ChEBI" id="CHEBI:57540"/>
        <dbReference type="ChEBI" id="CHEBI:57945"/>
        <dbReference type="ChEBI" id="CHEBI:132124"/>
    </reaction>
</comment>
<dbReference type="FunFam" id="1.10.287.3510:FF:000001">
    <property type="entry name" value="NADH-quinone oxidoreductase subunit K"/>
    <property type="match status" value="1"/>
</dbReference>
<keyword evidence="6 10" id="KW-0874">Quinone</keyword>
<dbReference type="GO" id="GO:0048038">
    <property type="term" value="F:quinone binding"/>
    <property type="evidence" value="ECO:0007669"/>
    <property type="project" value="UniProtKB-KW"/>
</dbReference>
<dbReference type="GO" id="GO:0050136">
    <property type="term" value="F:NADH dehydrogenase (quinone) (non-electrogenic) activity"/>
    <property type="evidence" value="ECO:0007669"/>
    <property type="project" value="UniProtKB-UniRule"/>
</dbReference>
<gene>
    <name evidence="10" type="primary">nuoK</name>
    <name evidence="11" type="ORF">COV74_08385</name>
</gene>
<evidence type="ECO:0000313" key="11">
    <source>
        <dbReference type="EMBL" id="PIQ85498.1"/>
    </source>
</evidence>
<evidence type="ECO:0000256" key="2">
    <source>
        <dbReference type="ARBA" id="ARBA00004141"/>
    </source>
</evidence>
<evidence type="ECO:0000313" key="12">
    <source>
        <dbReference type="Proteomes" id="UP000230859"/>
    </source>
</evidence>
<keyword evidence="10" id="KW-1003">Cell membrane</keyword>
<feature type="transmembrane region" description="Helical" evidence="10">
    <location>
        <begin position="6"/>
        <end position="23"/>
    </location>
</feature>
<keyword evidence="10" id="KW-0520">NAD</keyword>
<dbReference type="GO" id="GO:0030964">
    <property type="term" value="C:NADH dehydrogenase complex"/>
    <property type="evidence" value="ECO:0007669"/>
    <property type="project" value="TreeGrafter"/>
</dbReference>
<sequence length="102" mass="11268">MIPLHHILFFSSTLFCIGLFGALSRRHVVGILISVEIMLNAANVNLVAFSRWTGLIPVNAQVFAIFIITLAAAAAAVALAIVLTIYRNRKTIYTNEIDLLKW</sequence>
<dbReference type="NCBIfam" id="NF004320">
    <property type="entry name" value="PRK05715.1-2"/>
    <property type="match status" value="1"/>
</dbReference>
<dbReference type="HAMAP" id="MF_01456">
    <property type="entry name" value="NDH1_NuoK"/>
    <property type="match status" value="1"/>
</dbReference>
<evidence type="ECO:0000256" key="5">
    <source>
        <dbReference type="ARBA" id="ARBA00022692"/>
    </source>
</evidence>
<dbReference type="EMBL" id="PCVY01000065">
    <property type="protein sequence ID" value="PIQ85498.1"/>
    <property type="molecule type" value="Genomic_DNA"/>
</dbReference>
<comment type="caution">
    <text evidence="11">The sequence shown here is derived from an EMBL/GenBank/DDBJ whole genome shotgun (WGS) entry which is preliminary data.</text>
</comment>
<protein>
    <recommendedName>
        <fullName evidence="10">NADH-quinone oxidoreductase subunit K</fullName>
        <ecNumber evidence="10">7.1.1.-</ecNumber>
    </recommendedName>
    <alternativeName>
        <fullName evidence="10">NADH dehydrogenase I subunit K</fullName>
    </alternativeName>
    <alternativeName>
        <fullName evidence="10">NDH-1 subunit K</fullName>
    </alternativeName>
</protein>
<evidence type="ECO:0000256" key="4">
    <source>
        <dbReference type="ARBA" id="ARBA00022448"/>
    </source>
</evidence>
<reference evidence="11 12" key="1">
    <citation type="submission" date="2017-09" db="EMBL/GenBank/DDBJ databases">
        <title>Depth-based differentiation of microbial function through sediment-hosted aquifers and enrichment of novel symbionts in the deep terrestrial subsurface.</title>
        <authorList>
            <person name="Probst A.J."/>
            <person name="Ladd B."/>
            <person name="Jarett J.K."/>
            <person name="Geller-Mcgrath D.E."/>
            <person name="Sieber C.M."/>
            <person name="Emerson J.B."/>
            <person name="Anantharaman K."/>
            <person name="Thomas B.C."/>
            <person name="Malmstrom R."/>
            <person name="Stieglmeier M."/>
            <person name="Klingl A."/>
            <person name="Woyke T."/>
            <person name="Ryan C.M."/>
            <person name="Banfield J.F."/>
        </authorList>
    </citation>
    <scope>NUCLEOTIDE SEQUENCE [LARGE SCALE GENOMIC DNA]</scope>
    <source>
        <strain evidence="11">CG11_big_fil_rev_8_21_14_0_20_45_26</strain>
    </source>
</reference>
<evidence type="ECO:0000256" key="10">
    <source>
        <dbReference type="HAMAP-Rule" id="MF_01456"/>
    </source>
</evidence>
<evidence type="ECO:0000256" key="1">
    <source>
        <dbReference type="ARBA" id="ARBA00002378"/>
    </source>
</evidence>
<comment type="function">
    <text evidence="1 10">NDH-1 shuttles electrons from NADH, via FMN and iron-sulfur (Fe-S) centers, to quinones in the respiratory chain. The immediate electron acceptor for the enzyme in this species is believed to be ubiquinone. Couples the redox reaction to proton translocation (for every two electrons transferred, four hydrogen ions are translocated across the cytoplasmic membrane), and thus conserves the redox energy in a proton gradient.</text>
</comment>
<evidence type="ECO:0000256" key="7">
    <source>
        <dbReference type="ARBA" id="ARBA00022967"/>
    </source>
</evidence>
<accession>A0A2H0LMC1</accession>
<comment type="subunit">
    <text evidence="10">NDH-1 is composed of 14 different subunits. Subunits NuoA, H, J, K, L, M, N constitute the membrane sector of the complex.</text>
</comment>
<name>A0A2H0LMC1_9BACT</name>
<keyword evidence="7 10" id="KW-1278">Translocase</keyword>
<dbReference type="InterPro" id="IPR039428">
    <property type="entry name" value="NUOK/Mnh_C1-like"/>
</dbReference>